<dbReference type="PROSITE" id="PS51755">
    <property type="entry name" value="OMPR_PHOB"/>
    <property type="match status" value="1"/>
</dbReference>
<dbReference type="InterPro" id="IPR016032">
    <property type="entry name" value="Sig_transdc_resp-reg_C-effctor"/>
</dbReference>
<protein>
    <submittedName>
        <fullName evidence="8">Response regulator receiver domain protein</fullName>
    </submittedName>
</protein>
<keyword evidence="3 5" id="KW-0238">DNA-binding</keyword>
<evidence type="ECO:0000256" key="4">
    <source>
        <dbReference type="PROSITE-ProRule" id="PRU00169"/>
    </source>
</evidence>
<dbReference type="Proteomes" id="UP000003835">
    <property type="component" value="Unassembled WGS sequence"/>
</dbReference>
<dbReference type="Gene3D" id="3.40.50.2300">
    <property type="match status" value="1"/>
</dbReference>
<organism evidence="8 9">
    <name type="scientific">Coleofasciculus chthonoplastes PCC 7420</name>
    <dbReference type="NCBI Taxonomy" id="118168"/>
    <lineage>
        <taxon>Bacteria</taxon>
        <taxon>Bacillati</taxon>
        <taxon>Cyanobacteriota</taxon>
        <taxon>Cyanophyceae</taxon>
        <taxon>Coleofasciculales</taxon>
        <taxon>Coleofasciculaceae</taxon>
        <taxon>Coleofasciculus</taxon>
    </lineage>
</organism>
<dbReference type="EMBL" id="DS989854">
    <property type="protein sequence ID" value="EDX74264.1"/>
    <property type="molecule type" value="Genomic_DNA"/>
</dbReference>
<evidence type="ECO:0000256" key="3">
    <source>
        <dbReference type="ARBA" id="ARBA00023125"/>
    </source>
</evidence>
<dbReference type="SUPFAM" id="SSF46894">
    <property type="entry name" value="C-terminal effector domain of the bipartite response regulators"/>
    <property type="match status" value="1"/>
</dbReference>
<dbReference type="InterPro" id="IPR036388">
    <property type="entry name" value="WH-like_DNA-bd_sf"/>
</dbReference>
<reference evidence="8 9" key="1">
    <citation type="submission" date="2008-07" db="EMBL/GenBank/DDBJ databases">
        <authorList>
            <person name="Tandeau de Marsac N."/>
            <person name="Ferriera S."/>
            <person name="Johnson J."/>
            <person name="Kravitz S."/>
            <person name="Beeson K."/>
            <person name="Sutton G."/>
            <person name="Rogers Y.-H."/>
            <person name="Friedman R."/>
            <person name="Frazier M."/>
            <person name="Venter J.C."/>
        </authorList>
    </citation>
    <scope>NUCLEOTIDE SEQUENCE [LARGE SCALE GENOMIC DNA]</scope>
    <source>
        <strain evidence="8 9">PCC 7420</strain>
    </source>
</reference>
<evidence type="ECO:0000259" key="6">
    <source>
        <dbReference type="PROSITE" id="PS50110"/>
    </source>
</evidence>
<keyword evidence="2" id="KW-0902">Two-component regulatory system</keyword>
<dbReference type="InterPro" id="IPR001789">
    <property type="entry name" value="Sig_transdc_resp-reg_receiver"/>
</dbReference>
<dbReference type="STRING" id="118168.MC7420_4249"/>
<sequence length="265" mass="29677">MIIEDDCCTSELLDFLLTQDGYACQVAHDGITGLEAVHNSYPDLVILDLNLPGMSGLEVCCKIRCASLEKDPYILCLTGKTGKVDKIASLSTGADLYMTKPFDPDELLVQIRVLFRRHERLKKPDLSFSTAHFDFGFDGKNLSNVRIFLRKKSAQQVEVTYEFSTSERGLFVFLARNAGLVQSRDKILAAVWGQETDVALRTVDAAVSRLRKRLNHIFPEYSSPFVETVELLGYRFVDVERTSSDVVSFSSQLRLVDSGKTDEAC</sequence>
<dbReference type="PANTHER" id="PTHR48111:SF40">
    <property type="entry name" value="PHOSPHATE REGULON TRANSCRIPTIONAL REGULATORY PROTEIN PHOB"/>
    <property type="match status" value="1"/>
</dbReference>
<keyword evidence="1 4" id="KW-0597">Phosphoprotein</keyword>
<accession>B4VV88</accession>
<evidence type="ECO:0000256" key="5">
    <source>
        <dbReference type="PROSITE-ProRule" id="PRU01091"/>
    </source>
</evidence>
<dbReference type="InterPro" id="IPR039420">
    <property type="entry name" value="WalR-like"/>
</dbReference>
<dbReference type="Gene3D" id="1.10.10.10">
    <property type="entry name" value="Winged helix-like DNA-binding domain superfamily/Winged helix DNA-binding domain"/>
    <property type="match status" value="1"/>
</dbReference>
<dbReference type="HOGENOM" id="CLU_000445_30_4_3"/>
<gene>
    <name evidence="8" type="ORF">MC7420_4249</name>
</gene>
<name>B4VV88_9CYAN</name>
<feature type="domain" description="OmpR/PhoB-type" evidence="7">
    <location>
        <begin position="137"/>
        <end position="238"/>
    </location>
</feature>
<dbReference type="PROSITE" id="PS50110">
    <property type="entry name" value="RESPONSE_REGULATORY"/>
    <property type="match status" value="1"/>
</dbReference>
<proteinExistence type="predicted"/>
<dbReference type="Pfam" id="PF00486">
    <property type="entry name" value="Trans_reg_C"/>
    <property type="match status" value="1"/>
</dbReference>
<feature type="domain" description="Response regulatory" evidence="6">
    <location>
        <begin position="1"/>
        <end position="115"/>
    </location>
</feature>
<dbReference type="SMART" id="SM00862">
    <property type="entry name" value="Trans_reg_C"/>
    <property type="match status" value="1"/>
</dbReference>
<dbReference type="Pfam" id="PF00072">
    <property type="entry name" value="Response_reg"/>
    <property type="match status" value="1"/>
</dbReference>
<dbReference type="InterPro" id="IPR011006">
    <property type="entry name" value="CheY-like_superfamily"/>
</dbReference>
<evidence type="ECO:0000313" key="9">
    <source>
        <dbReference type="Proteomes" id="UP000003835"/>
    </source>
</evidence>
<dbReference type="PANTHER" id="PTHR48111">
    <property type="entry name" value="REGULATOR OF RPOS"/>
    <property type="match status" value="1"/>
</dbReference>
<dbReference type="GO" id="GO:0005829">
    <property type="term" value="C:cytosol"/>
    <property type="evidence" value="ECO:0007669"/>
    <property type="project" value="TreeGrafter"/>
</dbReference>
<dbReference type="SUPFAM" id="SSF52172">
    <property type="entry name" value="CheY-like"/>
    <property type="match status" value="1"/>
</dbReference>
<evidence type="ECO:0000256" key="2">
    <source>
        <dbReference type="ARBA" id="ARBA00023012"/>
    </source>
</evidence>
<dbReference type="CDD" id="cd17574">
    <property type="entry name" value="REC_OmpR"/>
    <property type="match status" value="1"/>
</dbReference>
<evidence type="ECO:0000313" key="8">
    <source>
        <dbReference type="EMBL" id="EDX74264.1"/>
    </source>
</evidence>
<dbReference type="GO" id="GO:0000156">
    <property type="term" value="F:phosphorelay response regulator activity"/>
    <property type="evidence" value="ECO:0007669"/>
    <property type="project" value="TreeGrafter"/>
</dbReference>
<feature type="DNA-binding region" description="OmpR/PhoB-type" evidence="5">
    <location>
        <begin position="137"/>
        <end position="238"/>
    </location>
</feature>
<dbReference type="InterPro" id="IPR001867">
    <property type="entry name" value="OmpR/PhoB-type_DNA-bd"/>
</dbReference>
<dbReference type="GO" id="GO:0006355">
    <property type="term" value="P:regulation of DNA-templated transcription"/>
    <property type="evidence" value="ECO:0007669"/>
    <property type="project" value="InterPro"/>
</dbReference>
<dbReference type="GO" id="GO:0032993">
    <property type="term" value="C:protein-DNA complex"/>
    <property type="evidence" value="ECO:0007669"/>
    <property type="project" value="TreeGrafter"/>
</dbReference>
<dbReference type="CDD" id="cd00383">
    <property type="entry name" value="trans_reg_C"/>
    <property type="match status" value="1"/>
</dbReference>
<dbReference type="SMART" id="SM00448">
    <property type="entry name" value="REC"/>
    <property type="match status" value="1"/>
</dbReference>
<evidence type="ECO:0000259" key="7">
    <source>
        <dbReference type="PROSITE" id="PS51755"/>
    </source>
</evidence>
<feature type="modified residue" description="4-aspartylphosphate" evidence="4">
    <location>
        <position position="48"/>
    </location>
</feature>
<dbReference type="eggNOG" id="COG0745">
    <property type="taxonomic scope" value="Bacteria"/>
</dbReference>
<evidence type="ECO:0000256" key="1">
    <source>
        <dbReference type="ARBA" id="ARBA00022553"/>
    </source>
</evidence>
<keyword evidence="9" id="KW-1185">Reference proteome</keyword>
<dbReference type="AlphaFoldDB" id="B4VV88"/>
<dbReference type="GO" id="GO:0000976">
    <property type="term" value="F:transcription cis-regulatory region binding"/>
    <property type="evidence" value="ECO:0007669"/>
    <property type="project" value="TreeGrafter"/>
</dbReference>